<comment type="caution">
    <text evidence="2">The sequence shown here is derived from an EMBL/GenBank/DDBJ whole genome shotgun (WGS) entry which is preliminary data.</text>
</comment>
<sequence length="520" mass="54900">MATDAWSSEGFWNSNKELLEQTPTQNFANHHTRFDPVYKTGQHDDRHSFFDIRLLPHQLGTVPGRPIERSVQCILRQQRRAKKLTKEKSPATMQPLHVKTTLIPIQDRQGLPHLSASHINPPNVTTVSGHNTTYADNATSTIDAGQATSTSGLPANTTSPSLNNGSSNSSSTSLPVNSTSTWNSTTWTPITTTAPFANTTRGSTNDPTSETSDNGREVITLNITTVPTQVTLTIDRPRRRPSDQTAGPPIEFTEQWPSNTTTAIGTRPSQTSASTTGLTNVGPIAGESSTTTLYAWNSSTTAKACSRPVYSFDARSDANTTISAAMNSSLPGGAWPPPCTDDQSSSIHWTNVSSPTSWSNITSTSGSAAPTTFAWGNETTVLNISITTVSVSVTVPPFTVPSTGTATFVCVNGTCSDLAPSRNTTINAGVVGSSEAVSTTSSKNNFNASTVCNNTNRQVSCTGSDIAWASTGGGAMSSFSTSFTSAGNASETTTPNVVIVKRLTVGPGELVRGRRGRANM</sequence>
<gene>
    <name evidence="2" type="ORF">B0A52_02540</name>
</gene>
<feature type="compositionally biased region" description="Polar residues" evidence="1">
    <location>
        <begin position="255"/>
        <end position="279"/>
    </location>
</feature>
<dbReference type="VEuPathDB" id="FungiDB:PV10_06373"/>
<evidence type="ECO:0000313" key="2">
    <source>
        <dbReference type="EMBL" id="RVX73650.1"/>
    </source>
</evidence>
<proteinExistence type="predicted"/>
<dbReference type="Proteomes" id="UP000288859">
    <property type="component" value="Unassembled WGS sequence"/>
</dbReference>
<organism evidence="2 3">
    <name type="scientific">Exophiala mesophila</name>
    <name type="common">Black yeast-like fungus</name>
    <dbReference type="NCBI Taxonomy" id="212818"/>
    <lineage>
        <taxon>Eukaryota</taxon>
        <taxon>Fungi</taxon>
        <taxon>Dikarya</taxon>
        <taxon>Ascomycota</taxon>
        <taxon>Pezizomycotina</taxon>
        <taxon>Eurotiomycetes</taxon>
        <taxon>Chaetothyriomycetidae</taxon>
        <taxon>Chaetothyriales</taxon>
        <taxon>Herpotrichiellaceae</taxon>
        <taxon>Exophiala</taxon>
    </lineage>
</organism>
<feature type="compositionally biased region" description="Low complexity" evidence="1">
    <location>
        <begin position="156"/>
        <end position="193"/>
    </location>
</feature>
<feature type="compositionally biased region" description="Polar residues" evidence="1">
    <location>
        <begin position="145"/>
        <end position="155"/>
    </location>
</feature>
<feature type="region of interest" description="Disordered" evidence="1">
    <location>
        <begin position="237"/>
        <end position="286"/>
    </location>
</feature>
<dbReference type="EMBL" id="NAJM01000007">
    <property type="protein sequence ID" value="RVX73650.1"/>
    <property type="molecule type" value="Genomic_DNA"/>
</dbReference>
<accession>A0A438ND54</accession>
<protein>
    <submittedName>
        <fullName evidence="2">Uncharacterized protein</fullName>
    </submittedName>
</protein>
<evidence type="ECO:0000313" key="3">
    <source>
        <dbReference type="Proteomes" id="UP000288859"/>
    </source>
</evidence>
<evidence type="ECO:0000256" key="1">
    <source>
        <dbReference type="SAM" id="MobiDB-lite"/>
    </source>
</evidence>
<dbReference type="OrthoDB" id="10408874at2759"/>
<feature type="compositionally biased region" description="Polar residues" evidence="1">
    <location>
        <begin position="194"/>
        <end position="212"/>
    </location>
</feature>
<reference evidence="2 3" key="1">
    <citation type="submission" date="2017-03" db="EMBL/GenBank/DDBJ databases">
        <title>Genomes of endolithic fungi from Antarctica.</title>
        <authorList>
            <person name="Coleine C."/>
            <person name="Masonjones S."/>
            <person name="Stajich J.E."/>
        </authorList>
    </citation>
    <scope>NUCLEOTIDE SEQUENCE [LARGE SCALE GENOMIC DNA]</scope>
    <source>
        <strain evidence="2 3">CCFEE 6314</strain>
    </source>
</reference>
<dbReference type="AlphaFoldDB" id="A0A438ND54"/>
<feature type="region of interest" description="Disordered" evidence="1">
    <location>
        <begin position="145"/>
        <end position="214"/>
    </location>
</feature>
<name>A0A438ND54_EXOME</name>